<dbReference type="SUPFAM" id="SSF52954">
    <property type="entry name" value="Class II aaRS ABD-related"/>
    <property type="match status" value="1"/>
</dbReference>
<evidence type="ECO:0000256" key="6">
    <source>
        <dbReference type="ARBA" id="ARBA00023146"/>
    </source>
</evidence>
<dbReference type="Pfam" id="PF00587">
    <property type="entry name" value="tRNA-synt_2b"/>
    <property type="match status" value="1"/>
</dbReference>
<dbReference type="InterPro" id="IPR033731">
    <property type="entry name" value="GlyRS-like_core"/>
</dbReference>
<dbReference type="GO" id="GO:0005524">
    <property type="term" value="F:ATP binding"/>
    <property type="evidence" value="ECO:0007669"/>
    <property type="project" value="UniProtKB-KW"/>
</dbReference>
<dbReference type="GO" id="GO:0006426">
    <property type="term" value="P:glycyl-tRNA aminoacylation"/>
    <property type="evidence" value="ECO:0007669"/>
    <property type="project" value="TreeGrafter"/>
</dbReference>
<dbReference type="GO" id="GO:0070062">
    <property type="term" value="C:extracellular exosome"/>
    <property type="evidence" value="ECO:0007669"/>
    <property type="project" value="UniProtKB-ARBA"/>
</dbReference>
<evidence type="ECO:0000259" key="7">
    <source>
        <dbReference type="PROSITE" id="PS50862"/>
    </source>
</evidence>
<dbReference type="PANTHER" id="PTHR10745">
    <property type="entry name" value="GLYCYL-TRNA SYNTHETASE/DNA POLYMERASE SUBUNIT GAMMA-2"/>
    <property type="match status" value="1"/>
</dbReference>
<dbReference type="FunFam" id="3.40.50.800:FF:000002">
    <property type="entry name" value="Glycine--tRNA ligase"/>
    <property type="match status" value="1"/>
</dbReference>
<evidence type="ECO:0000313" key="8">
    <source>
        <dbReference type="EMBL" id="OGN06250.1"/>
    </source>
</evidence>
<dbReference type="CDD" id="cd00858">
    <property type="entry name" value="GlyRS_anticodon"/>
    <property type="match status" value="1"/>
</dbReference>
<dbReference type="GO" id="GO:0015966">
    <property type="term" value="P:diadenosine tetraphosphate biosynthetic process"/>
    <property type="evidence" value="ECO:0007669"/>
    <property type="project" value="UniProtKB-ARBA"/>
</dbReference>
<evidence type="ECO:0000256" key="3">
    <source>
        <dbReference type="ARBA" id="ARBA00022741"/>
    </source>
</evidence>
<dbReference type="GO" id="GO:0004820">
    <property type="term" value="F:glycine-tRNA ligase activity"/>
    <property type="evidence" value="ECO:0007669"/>
    <property type="project" value="UniProtKB-ARBA"/>
</dbReference>
<dbReference type="PRINTS" id="PR01043">
    <property type="entry name" value="TRNASYNTHGLY"/>
</dbReference>
<evidence type="ECO:0000256" key="5">
    <source>
        <dbReference type="ARBA" id="ARBA00022917"/>
    </source>
</evidence>
<keyword evidence="3" id="KW-0547">Nucleotide-binding</keyword>
<dbReference type="Gene3D" id="3.30.930.10">
    <property type="entry name" value="Bira Bifunctional Protein, Domain 2"/>
    <property type="match status" value="1"/>
</dbReference>
<dbReference type="SUPFAM" id="SSF55681">
    <property type="entry name" value="Class II aaRS and biotin synthetases"/>
    <property type="match status" value="1"/>
</dbReference>
<keyword evidence="5" id="KW-0648">Protein biosynthesis</keyword>
<dbReference type="InterPro" id="IPR004154">
    <property type="entry name" value="Anticodon-bd"/>
</dbReference>
<evidence type="ECO:0000256" key="2">
    <source>
        <dbReference type="ARBA" id="ARBA00022598"/>
    </source>
</evidence>
<dbReference type="GO" id="GO:0004081">
    <property type="term" value="F:bis(5'-nucleosyl)-tetraphosphatase (asymmetrical) activity"/>
    <property type="evidence" value="ECO:0007669"/>
    <property type="project" value="UniProtKB-ARBA"/>
</dbReference>
<dbReference type="InterPro" id="IPR002314">
    <property type="entry name" value="aa-tRNA-synt_IIb"/>
</dbReference>
<dbReference type="CDD" id="cd00774">
    <property type="entry name" value="GlyRS-like_core"/>
    <property type="match status" value="1"/>
</dbReference>
<organism evidence="8 9">
    <name type="scientific">Candidatus Yanofskybacteria bacterium RIFCSPHIGHO2_02_FULL_38_22b</name>
    <dbReference type="NCBI Taxonomy" id="1802673"/>
    <lineage>
        <taxon>Bacteria</taxon>
        <taxon>Candidatus Yanofskyibacteriota</taxon>
    </lineage>
</organism>
<dbReference type="AlphaFoldDB" id="A0A1F8F0Z5"/>
<evidence type="ECO:0000313" key="9">
    <source>
        <dbReference type="Proteomes" id="UP000176834"/>
    </source>
</evidence>
<protein>
    <submittedName>
        <fullName evidence="8">Glycine--tRNA ligase</fullName>
    </submittedName>
</protein>
<dbReference type="NCBIfam" id="NF003211">
    <property type="entry name" value="PRK04173.1"/>
    <property type="match status" value="1"/>
</dbReference>
<dbReference type="GO" id="GO:1990742">
    <property type="term" value="C:microvesicle"/>
    <property type="evidence" value="ECO:0007669"/>
    <property type="project" value="UniProtKB-ARBA"/>
</dbReference>
<gene>
    <name evidence="8" type="ORF">A3B86_03980</name>
</gene>
<dbReference type="PANTHER" id="PTHR10745:SF8">
    <property type="entry name" value="DNA POLYMERASE SUBUNIT GAMMA-2, MITOCHONDRIAL"/>
    <property type="match status" value="1"/>
</dbReference>
<keyword evidence="1" id="KW-0963">Cytoplasm</keyword>
<feature type="domain" description="Aminoacyl-transfer RNA synthetases class-II family profile" evidence="7">
    <location>
        <begin position="8"/>
        <end position="386"/>
    </location>
</feature>
<dbReference type="InterPro" id="IPR045864">
    <property type="entry name" value="aa-tRNA-synth_II/BPL/LPL"/>
</dbReference>
<proteinExistence type="predicted"/>
<dbReference type="Gene3D" id="3.40.50.800">
    <property type="entry name" value="Anticodon-binding domain"/>
    <property type="match status" value="1"/>
</dbReference>
<name>A0A1F8F0Z5_9BACT</name>
<dbReference type="EMBL" id="MGJN01000020">
    <property type="protein sequence ID" value="OGN06250.1"/>
    <property type="molecule type" value="Genomic_DNA"/>
</dbReference>
<keyword evidence="4" id="KW-0067">ATP-binding</keyword>
<sequence length="490" mass="57413">MDKSNLLEKVVSLCKRRGFIFPGSEIYGGLANSWDYGPLGAQLKKNIKDIWWNKFVERREDVVGIDAALLMNNKVWKASGHLDKFNDLMVECRKCHRRFKAEDLGLMVDQTNSYIVRAPGEKKCCPNCGSKFEYLEPEKFNLMLQTFIGPVDPLNKLFALWLQFQKSDKHQDQTGKKIISEKINDLFSNIMDTLVFFRPETAQAMFVDFKNVLNTSRKTLPFGIAQIGKAFRNEITPGNFIFRTREFEQMEIEYFIEEKDWQKYFEHWREKMWLWMTDDLGLDKNHIHELEVPENERAHYSKRTIDFEYDFPFGRKELYGLAYRGDFDLRNHFPDPPYQDENGFKFYPHVVEPTWGVDRSVLAVLCDSYYEADDRVVLKLHPKLAPYKAAVFPLLANKPQLVEKAQKIFKDLKMTGLNIIWDDRGNIGKRYYAQDEIGTPACITVDFQTLEDDTVTVRDRDTTKQERVKVGKLTDFVRNKGQFVDSPNLL</sequence>
<dbReference type="GO" id="GO:0005737">
    <property type="term" value="C:cytoplasm"/>
    <property type="evidence" value="ECO:0007669"/>
    <property type="project" value="TreeGrafter"/>
</dbReference>
<dbReference type="InterPro" id="IPR036621">
    <property type="entry name" value="Anticodon-bd_dom_sf"/>
</dbReference>
<comment type="caution">
    <text evidence="8">The sequence shown here is derived from an EMBL/GenBank/DDBJ whole genome shotgun (WGS) entry which is preliminary data.</text>
</comment>
<evidence type="ECO:0000256" key="4">
    <source>
        <dbReference type="ARBA" id="ARBA00022840"/>
    </source>
</evidence>
<dbReference type="InterPro" id="IPR027031">
    <property type="entry name" value="Gly-tRNA_synthase/POLG2"/>
</dbReference>
<reference evidence="8 9" key="1">
    <citation type="journal article" date="2016" name="Nat. Commun.">
        <title>Thousands of microbial genomes shed light on interconnected biogeochemical processes in an aquifer system.</title>
        <authorList>
            <person name="Anantharaman K."/>
            <person name="Brown C.T."/>
            <person name="Hug L.A."/>
            <person name="Sharon I."/>
            <person name="Castelle C.J."/>
            <person name="Probst A.J."/>
            <person name="Thomas B.C."/>
            <person name="Singh A."/>
            <person name="Wilkins M.J."/>
            <person name="Karaoz U."/>
            <person name="Brodie E.L."/>
            <person name="Williams K.H."/>
            <person name="Hubbard S.S."/>
            <person name="Banfield J.F."/>
        </authorList>
    </citation>
    <scope>NUCLEOTIDE SEQUENCE [LARGE SCALE GENOMIC DNA]</scope>
</reference>
<dbReference type="Pfam" id="PF03129">
    <property type="entry name" value="HGTP_anticodon"/>
    <property type="match status" value="1"/>
</dbReference>
<keyword evidence="2 8" id="KW-0436">Ligase</keyword>
<dbReference type="InterPro" id="IPR006195">
    <property type="entry name" value="aa-tRNA-synth_II"/>
</dbReference>
<dbReference type="PROSITE" id="PS50862">
    <property type="entry name" value="AA_TRNA_LIGASE_II"/>
    <property type="match status" value="1"/>
</dbReference>
<keyword evidence="6" id="KW-0030">Aminoacyl-tRNA synthetase</keyword>
<evidence type="ECO:0000256" key="1">
    <source>
        <dbReference type="ARBA" id="ARBA00022490"/>
    </source>
</evidence>
<dbReference type="Proteomes" id="UP000176834">
    <property type="component" value="Unassembled WGS sequence"/>
</dbReference>
<accession>A0A1F8F0Z5</accession>